<keyword evidence="7" id="KW-1185">Reference proteome</keyword>
<evidence type="ECO:0000256" key="2">
    <source>
        <dbReference type="ARBA" id="ARBA00022827"/>
    </source>
</evidence>
<comment type="caution">
    <text evidence="6">The sequence shown here is derived from an EMBL/GenBank/DDBJ whole genome shotgun (WGS) entry which is preliminary data.</text>
</comment>
<dbReference type="EMBL" id="ASGZ01000068">
    <property type="protein sequence ID" value="ESP86943.1"/>
    <property type="molecule type" value="Genomic_DNA"/>
</dbReference>
<keyword evidence="3" id="KW-0560">Oxidoreductase</keyword>
<dbReference type="InterPro" id="IPR016169">
    <property type="entry name" value="FAD-bd_PCMH_sub2"/>
</dbReference>
<dbReference type="Gene3D" id="3.30.465.10">
    <property type="match status" value="1"/>
</dbReference>
<sequence>MFPPAFDYRRAGSVAEALDLLAALDDARPLAGGHSLLPALKTGGADERVGAVVDLSGIERLDGVSVDGGETVVGALTTYADLASSATLRERARVLADAAGEVGDRQIRNRGTVGGNLAAADPGADLPAAALAADATLRLEGPDGGRSVAATEFFEPDGGTAVADGELLTEVRLPGASGAGGAYAKKTHPASGYAMVGVAAAVKASEGVVTAARVAVNGVTDPPTRLPGVEEALVGDPTGADAAERAAAEATADRDGATLVGDVHASGAFRAEVLPAVAERALTTAVGRARADGDGDAGDEDDADDAGAGGGR</sequence>
<dbReference type="GO" id="GO:0016491">
    <property type="term" value="F:oxidoreductase activity"/>
    <property type="evidence" value="ECO:0007669"/>
    <property type="project" value="UniProtKB-KW"/>
</dbReference>
<dbReference type="Proteomes" id="UP000017840">
    <property type="component" value="Unassembled WGS sequence"/>
</dbReference>
<evidence type="ECO:0000259" key="5">
    <source>
        <dbReference type="PROSITE" id="PS51387"/>
    </source>
</evidence>
<feature type="compositionally biased region" description="Basic and acidic residues" evidence="4">
    <location>
        <begin position="242"/>
        <end position="253"/>
    </location>
</feature>
<evidence type="ECO:0000256" key="1">
    <source>
        <dbReference type="ARBA" id="ARBA00022630"/>
    </source>
</evidence>
<dbReference type="SMART" id="SM01092">
    <property type="entry name" value="CO_deh_flav_C"/>
    <property type="match status" value="1"/>
</dbReference>
<feature type="region of interest" description="Disordered" evidence="4">
    <location>
        <begin position="286"/>
        <end position="312"/>
    </location>
</feature>
<dbReference type="InterPro" id="IPR036683">
    <property type="entry name" value="CO_DH_flav_C_dom_sf"/>
</dbReference>
<keyword evidence="1" id="KW-0285">Flavoprotein</keyword>
<dbReference type="GO" id="GO:0071949">
    <property type="term" value="F:FAD binding"/>
    <property type="evidence" value="ECO:0007669"/>
    <property type="project" value="InterPro"/>
</dbReference>
<dbReference type="PANTHER" id="PTHR42659">
    <property type="entry name" value="XANTHINE DEHYDROGENASE SUBUNIT C-RELATED"/>
    <property type="match status" value="1"/>
</dbReference>
<protein>
    <submittedName>
        <fullName evidence="6">Molybdopterin dehydrogenase</fullName>
    </submittedName>
</protein>
<dbReference type="Pfam" id="PF03450">
    <property type="entry name" value="CO_deh_flav_C"/>
    <property type="match status" value="1"/>
</dbReference>
<dbReference type="InterPro" id="IPR016167">
    <property type="entry name" value="FAD-bd_PCMH_sub1"/>
</dbReference>
<dbReference type="InterPro" id="IPR005107">
    <property type="entry name" value="CO_DH_flav_C"/>
</dbReference>
<dbReference type="InterPro" id="IPR016166">
    <property type="entry name" value="FAD-bd_PCMH"/>
</dbReference>
<evidence type="ECO:0000256" key="3">
    <source>
        <dbReference type="ARBA" id="ARBA00023002"/>
    </source>
</evidence>
<feature type="region of interest" description="Disordered" evidence="4">
    <location>
        <begin position="226"/>
        <end position="253"/>
    </location>
</feature>
<dbReference type="RefSeq" id="WP_023395931.1">
    <property type="nucleotide sequence ID" value="NZ_ASGZ01000068.1"/>
</dbReference>
<dbReference type="AlphaFoldDB" id="V4HA65"/>
<dbReference type="InterPro" id="IPR051312">
    <property type="entry name" value="Diverse_Substr_Oxidored"/>
</dbReference>
<dbReference type="STRING" id="1324957.K933_16822"/>
<dbReference type="PANTHER" id="PTHR42659:SF2">
    <property type="entry name" value="XANTHINE DEHYDROGENASE SUBUNIT C-RELATED"/>
    <property type="match status" value="1"/>
</dbReference>
<dbReference type="PATRIC" id="fig|1324957.4.peg.3417"/>
<dbReference type="Gene3D" id="3.30.43.10">
    <property type="entry name" value="Uridine Diphospho-n-acetylenolpyruvylglucosamine Reductase, domain 2"/>
    <property type="match status" value="1"/>
</dbReference>
<dbReference type="InterPro" id="IPR036318">
    <property type="entry name" value="FAD-bd_PCMH-like_sf"/>
</dbReference>
<dbReference type="SUPFAM" id="SSF56176">
    <property type="entry name" value="FAD-binding/transporter-associated domain-like"/>
    <property type="match status" value="1"/>
</dbReference>
<evidence type="ECO:0000256" key="4">
    <source>
        <dbReference type="SAM" id="MobiDB-lite"/>
    </source>
</evidence>
<reference evidence="6 7" key="1">
    <citation type="journal article" date="2013" name="Genome Announc.">
        <title>Draft Genome Sequence of 'Candidatus Halobonum tyrrellensis' Strain G22, Isolated from the Hypersaline Waters of Lake Tyrrell, Australia.</title>
        <authorList>
            <person name="Ugalde J.A."/>
            <person name="Narasingarao P."/>
            <person name="Kuo S."/>
            <person name="Podell S."/>
            <person name="Allen E.E."/>
        </authorList>
    </citation>
    <scope>NUCLEOTIDE SEQUENCE [LARGE SCALE GENOMIC DNA]</scope>
    <source>
        <strain evidence="6 7">G22</strain>
    </source>
</reference>
<accession>V4HA65</accession>
<dbReference type="eggNOG" id="arCOG01926">
    <property type="taxonomic scope" value="Archaea"/>
</dbReference>
<evidence type="ECO:0000313" key="7">
    <source>
        <dbReference type="Proteomes" id="UP000017840"/>
    </source>
</evidence>
<name>V4HA65_9EURY</name>
<dbReference type="OrthoDB" id="19205at2157"/>
<organism evidence="6 7">
    <name type="scientific">Candidatus Halobonum tyrrellensis G22</name>
    <dbReference type="NCBI Taxonomy" id="1324957"/>
    <lineage>
        <taxon>Archaea</taxon>
        <taxon>Methanobacteriati</taxon>
        <taxon>Methanobacteriota</taxon>
        <taxon>Stenosarchaea group</taxon>
        <taxon>Halobacteria</taxon>
        <taxon>Halobacteriales</taxon>
        <taxon>Haloferacaceae</taxon>
        <taxon>Candidatus Halobonum</taxon>
    </lineage>
</organism>
<dbReference type="InterPro" id="IPR002346">
    <property type="entry name" value="Mopterin_DH_FAD-bd"/>
</dbReference>
<dbReference type="SUPFAM" id="SSF55447">
    <property type="entry name" value="CO dehydrogenase flavoprotein C-terminal domain-like"/>
    <property type="match status" value="1"/>
</dbReference>
<dbReference type="Gene3D" id="3.30.390.50">
    <property type="entry name" value="CO dehydrogenase flavoprotein, C-terminal domain"/>
    <property type="match status" value="1"/>
</dbReference>
<proteinExistence type="predicted"/>
<keyword evidence="2" id="KW-0274">FAD</keyword>
<gene>
    <name evidence="6" type="ORF">K933_16822</name>
</gene>
<feature type="domain" description="FAD-binding PCMH-type" evidence="5">
    <location>
        <begin position="1"/>
        <end position="178"/>
    </location>
</feature>
<dbReference type="Pfam" id="PF00941">
    <property type="entry name" value="FAD_binding_5"/>
    <property type="match status" value="1"/>
</dbReference>
<dbReference type="PROSITE" id="PS51387">
    <property type="entry name" value="FAD_PCMH"/>
    <property type="match status" value="1"/>
</dbReference>
<feature type="compositionally biased region" description="Acidic residues" evidence="4">
    <location>
        <begin position="294"/>
        <end position="305"/>
    </location>
</feature>
<evidence type="ECO:0000313" key="6">
    <source>
        <dbReference type="EMBL" id="ESP86943.1"/>
    </source>
</evidence>